<dbReference type="InterPro" id="IPR033954">
    <property type="entry name" value="DiS-bond_Isoase_DsbC/G"/>
</dbReference>
<comment type="subcellular location">
    <subcellularLocation>
        <location evidence="1">Periplasm</location>
    </subcellularLocation>
</comment>
<comment type="similarity">
    <text evidence="1">Belongs to the thioredoxin family. DsbC subfamily.</text>
</comment>
<organism evidence="3 4">
    <name type="scientific">Pandoraea anhela</name>
    <dbReference type="NCBI Taxonomy" id="2508295"/>
    <lineage>
        <taxon>Bacteria</taxon>
        <taxon>Pseudomonadati</taxon>
        <taxon>Pseudomonadota</taxon>
        <taxon>Betaproteobacteria</taxon>
        <taxon>Burkholderiales</taxon>
        <taxon>Burkholderiaceae</taxon>
        <taxon>Pandoraea</taxon>
    </lineage>
</organism>
<evidence type="ECO:0000313" key="4">
    <source>
        <dbReference type="Proteomes" id="UP000406256"/>
    </source>
</evidence>
<evidence type="ECO:0000256" key="1">
    <source>
        <dbReference type="RuleBase" id="RU364038"/>
    </source>
</evidence>
<dbReference type="InterPro" id="IPR051470">
    <property type="entry name" value="Thiol:disulfide_interchange"/>
</dbReference>
<comment type="function">
    <text evidence="1">Required for disulfide bond formation in some periplasmic proteins. Acts by transferring its disulfide bond to other proteins and is reduced in the process.</text>
</comment>
<dbReference type="RefSeq" id="WP_150671328.1">
    <property type="nucleotide sequence ID" value="NZ_CABPSB010000028.1"/>
</dbReference>
<dbReference type="NCBIfam" id="NF008657">
    <property type="entry name" value="PRK11657.1"/>
    <property type="match status" value="1"/>
</dbReference>
<dbReference type="InterPro" id="IPR012336">
    <property type="entry name" value="Thioredoxin-like_fold"/>
</dbReference>
<evidence type="ECO:0000313" key="3">
    <source>
        <dbReference type="EMBL" id="VVE53685.1"/>
    </source>
</evidence>
<dbReference type="EMBL" id="CABPSB010000028">
    <property type="protein sequence ID" value="VVE53685.1"/>
    <property type="molecule type" value="Genomic_DNA"/>
</dbReference>
<keyword evidence="1" id="KW-0574">Periplasm</keyword>
<dbReference type="CDD" id="cd03020">
    <property type="entry name" value="DsbA_DsbC_DsbG"/>
    <property type="match status" value="1"/>
</dbReference>
<dbReference type="Pfam" id="PF13098">
    <property type="entry name" value="Thioredoxin_2"/>
    <property type="match status" value="1"/>
</dbReference>
<dbReference type="AlphaFoldDB" id="A0A5E4YZC5"/>
<keyword evidence="1" id="KW-0676">Redox-active center</keyword>
<keyword evidence="4" id="KW-1185">Reference proteome</keyword>
<dbReference type="GO" id="GO:0042597">
    <property type="term" value="C:periplasmic space"/>
    <property type="evidence" value="ECO:0007669"/>
    <property type="project" value="UniProtKB-SubCell"/>
</dbReference>
<dbReference type="Gene3D" id="3.10.450.70">
    <property type="entry name" value="Disulphide bond isomerase, DsbC/G, N-terminal"/>
    <property type="match status" value="1"/>
</dbReference>
<keyword evidence="1" id="KW-0732">Signal</keyword>
<feature type="domain" description="Thioredoxin-like fold" evidence="2">
    <location>
        <begin position="139"/>
        <end position="272"/>
    </location>
</feature>
<evidence type="ECO:0000259" key="2">
    <source>
        <dbReference type="Pfam" id="PF13098"/>
    </source>
</evidence>
<dbReference type="SUPFAM" id="SSF52833">
    <property type="entry name" value="Thioredoxin-like"/>
    <property type="match status" value="1"/>
</dbReference>
<dbReference type="Proteomes" id="UP000406256">
    <property type="component" value="Unassembled WGS sequence"/>
</dbReference>
<sequence length="275" mass="28716">MSVRKRLAFILGPITALALSTPGVAADAAPPASAAAPGAPAAASSPKPAILQALAREGVTGLQPFDTGTRDLSGFAGLAGQQPVAVYVLPDGNGIVGTRIGADGKPLDVERVTHLIEKPLGDAIWSKLSASTWVLDGKQDAPRIVYTFSDPNCPYCNRFWESARPWVDAGKVQLRHVLVGVIKADSVTKAAAILGASNPSAALLQNEQKFKQGGIKPARSVTKAIAQKLQTNQMLMAELGFRGTPGIIYRNDKGIVERANGMPPPDALTTILGAR</sequence>
<dbReference type="PANTHER" id="PTHR35272:SF4">
    <property type="entry name" value="THIOL:DISULFIDE INTERCHANGE PROTEIN DSBG"/>
    <property type="match status" value="1"/>
</dbReference>
<dbReference type="PANTHER" id="PTHR35272">
    <property type="entry name" value="THIOL:DISULFIDE INTERCHANGE PROTEIN DSBC-RELATED"/>
    <property type="match status" value="1"/>
</dbReference>
<proteinExistence type="inferred from homology"/>
<dbReference type="OrthoDB" id="5298214at2"/>
<reference evidence="3 4" key="1">
    <citation type="submission" date="2019-08" db="EMBL/GenBank/DDBJ databases">
        <authorList>
            <person name="Peeters C."/>
        </authorList>
    </citation>
    <scope>NUCLEOTIDE SEQUENCE [LARGE SCALE GENOMIC DNA]</scope>
    <source>
        <strain evidence="3 4">LMG 31108</strain>
    </source>
</reference>
<name>A0A5E4YZC5_9BURK</name>
<feature type="chain" id="PRO_5023068900" description="Thiol:disulfide interchange protein" evidence="1">
    <location>
        <begin position="26"/>
        <end position="275"/>
    </location>
</feature>
<accession>A0A5E4YZC5</accession>
<dbReference type="Gene3D" id="3.40.30.10">
    <property type="entry name" value="Glutaredoxin"/>
    <property type="match status" value="1"/>
</dbReference>
<dbReference type="InterPro" id="IPR009094">
    <property type="entry name" value="DiS-bond_isomerase_DsbC/G_N_sf"/>
</dbReference>
<gene>
    <name evidence="3" type="ORF">PAN31108_04876</name>
</gene>
<dbReference type="InterPro" id="IPR036249">
    <property type="entry name" value="Thioredoxin-like_sf"/>
</dbReference>
<protein>
    <recommendedName>
        <fullName evidence="1">Thiol:disulfide interchange protein</fullName>
    </recommendedName>
</protein>
<feature type="signal peptide" evidence="1">
    <location>
        <begin position="1"/>
        <end position="25"/>
    </location>
</feature>